<name>A0A919JRP5_9ACTN</name>
<proteinExistence type="predicted"/>
<dbReference type="Proteomes" id="UP000636960">
    <property type="component" value="Unassembled WGS sequence"/>
</dbReference>
<evidence type="ECO:0000313" key="1">
    <source>
        <dbReference type="EMBL" id="GIE93916.1"/>
    </source>
</evidence>
<keyword evidence="2" id="KW-1185">Reference proteome</keyword>
<gene>
    <name evidence="1" type="ORF">Ari01nite_13810</name>
</gene>
<dbReference type="NCBIfam" id="NF033179">
    <property type="entry name" value="TnsA_like_Actin"/>
    <property type="match status" value="1"/>
</dbReference>
<organism evidence="1 2">
    <name type="scientific">Paractinoplanes rishiriensis</name>
    <dbReference type="NCBI Taxonomy" id="1050105"/>
    <lineage>
        <taxon>Bacteria</taxon>
        <taxon>Bacillati</taxon>
        <taxon>Actinomycetota</taxon>
        <taxon>Actinomycetes</taxon>
        <taxon>Micromonosporales</taxon>
        <taxon>Micromonosporaceae</taxon>
        <taxon>Paractinoplanes</taxon>
    </lineage>
</organism>
<dbReference type="EMBL" id="BOMV01000007">
    <property type="protein sequence ID" value="GIE93916.1"/>
    <property type="molecule type" value="Genomic_DNA"/>
</dbReference>
<sequence length="280" mass="30448">MSSGVTASCGELWSDRCGLAGLCTQWVGFDRARGSLVLADGWTGRWRAQWRASGAPVLCAVRDLASMPISRCEPVRRFSWRRGQRHRPGLQFMVSTGRHHGFESIAEQRLLLALDFAGGVSDVLGQPFRLRFATGSGWREHIPDFLAVTAEGGLLIDVRPGERIGDDDRVCFAAAREAALAAGWSYLVVTGWRPHVQTGLDTLSAQRRPLRDPLGLQSELFTAVASGPRAFGDLVAATRLPAVARAHALHLIWHRRLGIDLSAPLNDAAKVWASLAGVGR</sequence>
<evidence type="ECO:0008006" key="3">
    <source>
        <dbReference type="Google" id="ProtNLM"/>
    </source>
</evidence>
<evidence type="ECO:0000313" key="2">
    <source>
        <dbReference type="Proteomes" id="UP000636960"/>
    </source>
</evidence>
<reference evidence="1" key="1">
    <citation type="submission" date="2021-01" db="EMBL/GenBank/DDBJ databases">
        <title>Whole genome shotgun sequence of Actinoplanes rishiriensis NBRC 108556.</title>
        <authorList>
            <person name="Komaki H."/>
            <person name="Tamura T."/>
        </authorList>
    </citation>
    <scope>NUCLEOTIDE SEQUENCE</scope>
    <source>
        <strain evidence="1">NBRC 108556</strain>
    </source>
</reference>
<dbReference type="RefSeq" id="WP_275410826.1">
    <property type="nucleotide sequence ID" value="NZ_BOMV01000007.1"/>
</dbReference>
<accession>A0A919JRP5</accession>
<comment type="caution">
    <text evidence="1">The sequence shown here is derived from an EMBL/GenBank/DDBJ whole genome shotgun (WGS) entry which is preliminary data.</text>
</comment>
<protein>
    <recommendedName>
        <fullName evidence="3">TnsA-like heteromeric transposase endonuclease subunit</fullName>
    </recommendedName>
</protein>
<dbReference type="AlphaFoldDB" id="A0A919JRP5"/>
<dbReference type="InterPro" id="IPR048000">
    <property type="entry name" value="TnsA-like"/>
</dbReference>